<feature type="domain" description="Glycosyltransferase 2-like" evidence="1">
    <location>
        <begin position="14"/>
        <end position="137"/>
    </location>
</feature>
<protein>
    <recommendedName>
        <fullName evidence="1">Glycosyltransferase 2-like domain-containing protein</fullName>
    </recommendedName>
</protein>
<dbReference type="CDD" id="cd06433">
    <property type="entry name" value="GT_2_WfgS_like"/>
    <property type="match status" value="1"/>
</dbReference>
<dbReference type="OrthoDB" id="9788101at2"/>
<dbReference type="InterPro" id="IPR029044">
    <property type="entry name" value="Nucleotide-diphossugar_trans"/>
</dbReference>
<dbReference type="RefSeq" id="WP_147205350.1">
    <property type="nucleotide sequence ID" value="NZ_BJYT01000018.1"/>
</dbReference>
<dbReference type="Proteomes" id="UP000321513">
    <property type="component" value="Unassembled WGS sequence"/>
</dbReference>
<dbReference type="AlphaFoldDB" id="A0A512BH06"/>
<proteinExistence type="predicted"/>
<keyword evidence="3" id="KW-1185">Reference proteome</keyword>
<dbReference type="Pfam" id="PF00535">
    <property type="entry name" value="Glycos_transf_2"/>
    <property type="match status" value="1"/>
</dbReference>
<comment type="caution">
    <text evidence="2">The sequence shown here is derived from an EMBL/GenBank/DDBJ whole genome shotgun (WGS) entry which is preliminary data.</text>
</comment>
<reference evidence="2 3" key="1">
    <citation type="submission" date="2019-07" db="EMBL/GenBank/DDBJ databases">
        <title>Whole genome shotgun sequence of Segetibacter aerophilus NBRC 106135.</title>
        <authorList>
            <person name="Hosoyama A."/>
            <person name="Uohara A."/>
            <person name="Ohji S."/>
            <person name="Ichikawa N."/>
        </authorList>
    </citation>
    <scope>NUCLEOTIDE SEQUENCE [LARGE SCALE GENOMIC DNA]</scope>
    <source>
        <strain evidence="2 3">NBRC 106135</strain>
    </source>
</reference>
<name>A0A512BH06_9BACT</name>
<dbReference type="Gene3D" id="3.90.550.10">
    <property type="entry name" value="Spore Coat Polysaccharide Biosynthesis Protein SpsA, Chain A"/>
    <property type="match status" value="1"/>
</dbReference>
<dbReference type="InterPro" id="IPR001173">
    <property type="entry name" value="Glyco_trans_2-like"/>
</dbReference>
<organism evidence="2 3">
    <name type="scientific">Segetibacter aerophilus</name>
    <dbReference type="NCBI Taxonomy" id="670293"/>
    <lineage>
        <taxon>Bacteria</taxon>
        <taxon>Pseudomonadati</taxon>
        <taxon>Bacteroidota</taxon>
        <taxon>Chitinophagia</taxon>
        <taxon>Chitinophagales</taxon>
        <taxon>Chitinophagaceae</taxon>
        <taxon>Segetibacter</taxon>
    </lineage>
</organism>
<sequence length="283" mass="33088">MSNQINYREKLKISVITPSFNQGKYIEETILSVINQGYSNLEYIIIDGGSTDNTIEIIKKYENKISYWVSEKDSGQSEAINKGFKIATGDILCWLNSDDIFLSNALNIVSSFFINNKEYQVVNGYLVIIDQFSNILDNLVTLRQKEWYARRGVYYVSQPSMFWRKEVLQKVGFLRNDFQASMDREFLIRIFQNNIRIGQIKKLLAGFRVHDTSKSAAGWENKDYIRDLAMIKEIHGNQYGGEPLLFYKLVYGLEKFLRGIYLKNWIFCFRWKGYPVEKISLSN</sequence>
<dbReference type="GO" id="GO:0016758">
    <property type="term" value="F:hexosyltransferase activity"/>
    <property type="evidence" value="ECO:0007669"/>
    <property type="project" value="UniProtKB-ARBA"/>
</dbReference>
<dbReference type="PANTHER" id="PTHR22916:SF65">
    <property type="entry name" value="SLR1065 PROTEIN"/>
    <property type="match status" value="1"/>
</dbReference>
<gene>
    <name evidence="2" type="ORF">SAE01_37350</name>
</gene>
<dbReference type="SUPFAM" id="SSF53448">
    <property type="entry name" value="Nucleotide-diphospho-sugar transferases"/>
    <property type="match status" value="1"/>
</dbReference>
<accession>A0A512BH06</accession>
<dbReference type="EMBL" id="BJYT01000018">
    <property type="protein sequence ID" value="GEO11239.1"/>
    <property type="molecule type" value="Genomic_DNA"/>
</dbReference>
<evidence type="ECO:0000313" key="3">
    <source>
        <dbReference type="Proteomes" id="UP000321513"/>
    </source>
</evidence>
<evidence type="ECO:0000313" key="2">
    <source>
        <dbReference type="EMBL" id="GEO11239.1"/>
    </source>
</evidence>
<evidence type="ECO:0000259" key="1">
    <source>
        <dbReference type="Pfam" id="PF00535"/>
    </source>
</evidence>
<dbReference type="PANTHER" id="PTHR22916">
    <property type="entry name" value="GLYCOSYLTRANSFERASE"/>
    <property type="match status" value="1"/>
</dbReference>